<dbReference type="EMBL" id="SWLG01000021">
    <property type="protein sequence ID" value="TLS35468.1"/>
    <property type="molecule type" value="Genomic_DNA"/>
</dbReference>
<gene>
    <name evidence="2" type="ORF">FCL54_20445</name>
</gene>
<dbReference type="OrthoDB" id="2376696at2"/>
<comment type="caution">
    <text evidence="2">The sequence shown here is derived from an EMBL/GenBank/DDBJ whole genome shotgun (WGS) entry which is preliminary data.</text>
</comment>
<dbReference type="Pfam" id="PF11007">
    <property type="entry name" value="CotJA"/>
    <property type="match status" value="1"/>
</dbReference>
<sequence length="76" mass="8729">MSGSKSYKPYVSPNDPCDPIKEKSYQTPPHLYMGLQKKDLEQYSPEEALKKGTLWPALFDSYKGFPRKTDGKESNR</sequence>
<reference evidence="2 3" key="1">
    <citation type="submission" date="2019-04" db="EMBL/GenBank/DDBJ databases">
        <title>Bacillus caeni sp. nov., a bacterium isolated from mangrove sediment.</title>
        <authorList>
            <person name="Huang H."/>
            <person name="Mo K."/>
            <person name="Hu Y."/>
        </authorList>
    </citation>
    <scope>NUCLEOTIDE SEQUENCE [LARGE SCALE GENOMIC DNA]</scope>
    <source>
        <strain evidence="2 3">HB172195</strain>
    </source>
</reference>
<accession>A0A5R9F1Y1</accession>
<dbReference type="InterPro" id="IPR020256">
    <property type="entry name" value="Spore_coat_CotJA"/>
</dbReference>
<proteinExistence type="predicted"/>
<feature type="region of interest" description="Disordered" evidence="1">
    <location>
        <begin position="1"/>
        <end position="25"/>
    </location>
</feature>
<organism evidence="2 3">
    <name type="scientific">Exobacillus caeni</name>
    <dbReference type="NCBI Taxonomy" id="2574798"/>
    <lineage>
        <taxon>Bacteria</taxon>
        <taxon>Bacillati</taxon>
        <taxon>Bacillota</taxon>
        <taxon>Bacilli</taxon>
        <taxon>Bacillales</taxon>
        <taxon>Guptibacillaceae</taxon>
        <taxon>Exobacillus</taxon>
    </lineage>
</organism>
<dbReference type="RefSeq" id="WP_138128954.1">
    <property type="nucleotide sequence ID" value="NZ_SWLG01000021.1"/>
</dbReference>
<dbReference type="Proteomes" id="UP000308230">
    <property type="component" value="Unassembled WGS sequence"/>
</dbReference>
<dbReference type="AlphaFoldDB" id="A0A5R9F1Y1"/>
<evidence type="ECO:0000313" key="3">
    <source>
        <dbReference type="Proteomes" id="UP000308230"/>
    </source>
</evidence>
<keyword evidence="3" id="KW-1185">Reference proteome</keyword>
<evidence type="ECO:0000256" key="1">
    <source>
        <dbReference type="SAM" id="MobiDB-lite"/>
    </source>
</evidence>
<protein>
    <submittedName>
        <fullName evidence="2">Spore coat associated protein CotJA</fullName>
    </submittedName>
</protein>
<name>A0A5R9F1Y1_9BACL</name>
<evidence type="ECO:0000313" key="2">
    <source>
        <dbReference type="EMBL" id="TLS35468.1"/>
    </source>
</evidence>